<comment type="caution">
    <text evidence="18">The sequence shown here is derived from an EMBL/GenBank/DDBJ whole genome shotgun (WGS) entry which is preliminary data.</text>
</comment>
<dbReference type="PANTHER" id="PTHR33353">
    <property type="entry name" value="PUTATIVE (AFU_ORTHOLOGUE AFUA_1G12560)-RELATED"/>
    <property type="match status" value="1"/>
</dbReference>
<feature type="signal peptide" evidence="16">
    <location>
        <begin position="1"/>
        <end position="19"/>
    </location>
</feature>
<dbReference type="GO" id="GO:0046872">
    <property type="term" value="F:metal ion binding"/>
    <property type="evidence" value="ECO:0007669"/>
    <property type="project" value="UniProtKB-KW"/>
</dbReference>
<accession>A0AAN6SKU5</accession>
<evidence type="ECO:0000256" key="14">
    <source>
        <dbReference type="ARBA" id="ARBA00045077"/>
    </source>
</evidence>
<dbReference type="EMBL" id="MU854862">
    <property type="protein sequence ID" value="KAK4031334.1"/>
    <property type="molecule type" value="Genomic_DNA"/>
</dbReference>
<comment type="catalytic activity">
    <reaction evidence="14">
        <text>[(1-&gt;4)-beta-D-glucosyl]n+m + reduced acceptor + O2 = 4-dehydro-beta-D-glucosyl-[(1-&gt;4)-beta-D-glucosyl]n-1 + [(1-&gt;4)-beta-D-glucosyl]m + acceptor + H2O.</text>
        <dbReference type="EC" id="1.14.99.56"/>
    </reaction>
</comment>
<dbReference type="AlphaFoldDB" id="A0AAN6SKU5"/>
<evidence type="ECO:0000256" key="13">
    <source>
        <dbReference type="ARBA" id="ARBA00044502"/>
    </source>
</evidence>
<dbReference type="PANTHER" id="PTHR33353:SF10">
    <property type="entry name" value="ENDO-BETA-1,4-GLUCANASE D"/>
    <property type="match status" value="1"/>
</dbReference>
<keyword evidence="12" id="KW-0624">Polysaccharide degradation</keyword>
<protein>
    <recommendedName>
        <fullName evidence="15">lytic cellulose monooxygenase (C4-dehydrogenating)</fullName>
        <ecNumber evidence="15">1.14.99.56</ecNumber>
    </recommendedName>
</protein>
<evidence type="ECO:0000256" key="9">
    <source>
        <dbReference type="ARBA" id="ARBA00023033"/>
    </source>
</evidence>
<organism evidence="18 19">
    <name type="scientific">Parachaetomium inaequale</name>
    <dbReference type="NCBI Taxonomy" id="2588326"/>
    <lineage>
        <taxon>Eukaryota</taxon>
        <taxon>Fungi</taxon>
        <taxon>Dikarya</taxon>
        <taxon>Ascomycota</taxon>
        <taxon>Pezizomycotina</taxon>
        <taxon>Sordariomycetes</taxon>
        <taxon>Sordariomycetidae</taxon>
        <taxon>Sordariales</taxon>
        <taxon>Chaetomiaceae</taxon>
        <taxon>Parachaetomium</taxon>
    </lineage>
</organism>
<dbReference type="InterPro" id="IPR005103">
    <property type="entry name" value="AA9_LPMO"/>
</dbReference>
<name>A0AAN6SKU5_9PEZI</name>
<dbReference type="GO" id="GO:0004497">
    <property type="term" value="F:monooxygenase activity"/>
    <property type="evidence" value="ECO:0007669"/>
    <property type="project" value="UniProtKB-KW"/>
</dbReference>
<evidence type="ECO:0000313" key="18">
    <source>
        <dbReference type="EMBL" id="KAK4031334.1"/>
    </source>
</evidence>
<gene>
    <name evidence="18" type="ORF">C8A01DRAFT_21425</name>
</gene>
<keyword evidence="9" id="KW-0503">Monooxygenase</keyword>
<evidence type="ECO:0000256" key="11">
    <source>
        <dbReference type="ARBA" id="ARBA00023277"/>
    </source>
</evidence>
<proteinExistence type="inferred from homology"/>
<dbReference type="GO" id="GO:0016787">
    <property type="term" value="F:hydrolase activity"/>
    <property type="evidence" value="ECO:0007669"/>
    <property type="project" value="UniProtKB-KW"/>
</dbReference>
<evidence type="ECO:0000256" key="10">
    <source>
        <dbReference type="ARBA" id="ARBA00023157"/>
    </source>
</evidence>
<dbReference type="Pfam" id="PF03443">
    <property type="entry name" value="AA9"/>
    <property type="match status" value="1"/>
</dbReference>
<evidence type="ECO:0000313" key="19">
    <source>
        <dbReference type="Proteomes" id="UP001303115"/>
    </source>
</evidence>
<keyword evidence="5 16" id="KW-0732">Signal</keyword>
<dbReference type="Proteomes" id="UP001303115">
    <property type="component" value="Unassembled WGS sequence"/>
</dbReference>
<evidence type="ECO:0000256" key="3">
    <source>
        <dbReference type="ARBA" id="ARBA00022525"/>
    </source>
</evidence>
<evidence type="ECO:0000256" key="4">
    <source>
        <dbReference type="ARBA" id="ARBA00022723"/>
    </source>
</evidence>
<feature type="chain" id="PRO_5042848290" description="lytic cellulose monooxygenase (C4-dehydrogenating)" evidence="16">
    <location>
        <begin position="20"/>
        <end position="260"/>
    </location>
</feature>
<keyword evidence="4" id="KW-0479">Metal-binding</keyword>
<dbReference type="InterPro" id="IPR049892">
    <property type="entry name" value="AA9"/>
</dbReference>
<keyword evidence="11" id="KW-0119">Carbohydrate metabolism</keyword>
<evidence type="ECO:0000256" key="15">
    <source>
        <dbReference type="ARBA" id="ARBA00047174"/>
    </source>
</evidence>
<keyword evidence="6" id="KW-0136">Cellulose degradation</keyword>
<evidence type="ECO:0000259" key="17">
    <source>
        <dbReference type="Pfam" id="PF03443"/>
    </source>
</evidence>
<reference evidence="19" key="1">
    <citation type="journal article" date="2023" name="Mol. Phylogenet. Evol.">
        <title>Genome-scale phylogeny and comparative genomics of the fungal order Sordariales.</title>
        <authorList>
            <person name="Hensen N."/>
            <person name="Bonometti L."/>
            <person name="Westerberg I."/>
            <person name="Brannstrom I.O."/>
            <person name="Guillou S."/>
            <person name="Cros-Aarteil S."/>
            <person name="Calhoun S."/>
            <person name="Haridas S."/>
            <person name="Kuo A."/>
            <person name="Mondo S."/>
            <person name="Pangilinan J."/>
            <person name="Riley R."/>
            <person name="LaButti K."/>
            <person name="Andreopoulos B."/>
            <person name="Lipzen A."/>
            <person name="Chen C."/>
            <person name="Yan M."/>
            <person name="Daum C."/>
            <person name="Ng V."/>
            <person name="Clum A."/>
            <person name="Steindorff A."/>
            <person name="Ohm R.A."/>
            <person name="Martin F."/>
            <person name="Silar P."/>
            <person name="Natvig D.O."/>
            <person name="Lalanne C."/>
            <person name="Gautier V."/>
            <person name="Ament-Velasquez S.L."/>
            <person name="Kruys A."/>
            <person name="Hutchinson M.I."/>
            <person name="Powell A.J."/>
            <person name="Barry K."/>
            <person name="Miller A.N."/>
            <person name="Grigoriev I.V."/>
            <person name="Debuchy R."/>
            <person name="Gladieux P."/>
            <person name="Hiltunen Thoren M."/>
            <person name="Johannesson H."/>
        </authorList>
    </citation>
    <scope>NUCLEOTIDE SEQUENCE [LARGE SCALE GENOMIC DNA]</scope>
    <source>
        <strain evidence="19">CBS 284.82</strain>
    </source>
</reference>
<evidence type="ECO:0000256" key="6">
    <source>
        <dbReference type="ARBA" id="ARBA00023001"/>
    </source>
</evidence>
<comment type="similarity">
    <text evidence="13">Belongs to the polysaccharide monooxygenase AA9 family.</text>
</comment>
<keyword evidence="18" id="KW-0378">Hydrolase</keyword>
<dbReference type="GO" id="GO:0030245">
    <property type="term" value="P:cellulose catabolic process"/>
    <property type="evidence" value="ECO:0007669"/>
    <property type="project" value="UniProtKB-KW"/>
</dbReference>
<feature type="domain" description="Auxiliary Activity family 9 catalytic" evidence="17">
    <location>
        <begin position="24"/>
        <end position="229"/>
    </location>
</feature>
<keyword evidence="3" id="KW-0964">Secreted</keyword>
<dbReference type="Gene3D" id="2.70.50.70">
    <property type="match status" value="1"/>
</dbReference>
<evidence type="ECO:0000256" key="12">
    <source>
        <dbReference type="ARBA" id="ARBA00023326"/>
    </source>
</evidence>
<evidence type="ECO:0000256" key="16">
    <source>
        <dbReference type="SAM" id="SignalP"/>
    </source>
</evidence>
<dbReference type="EC" id="1.14.99.56" evidence="15"/>
<evidence type="ECO:0000256" key="8">
    <source>
        <dbReference type="ARBA" id="ARBA00023008"/>
    </source>
</evidence>
<evidence type="ECO:0000256" key="7">
    <source>
        <dbReference type="ARBA" id="ARBA00023002"/>
    </source>
</evidence>
<evidence type="ECO:0000256" key="5">
    <source>
        <dbReference type="ARBA" id="ARBA00022729"/>
    </source>
</evidence>
<keyword evidence="19" id="KW-1185">Reference proteome</keyword>
<dbReference type="GO" id="GO:0005576">
    <property type="term" value="C:extracellular region"/>
    <property type="evidence" value="ECO:0007669"/>
    <property type="project" value="UniProtKB-SubCell"/>
</dbReference>
<evidence type="ECO:0000256" key="2">
    <source>
        <dbReference type="ARBA" id="ARBA00004613"/>
    </source>
</evidence>
<comment type="subcellular location">
    <subcellularLocation>
        <location evidence="2">Secreted</location>
    </subcellularLocation>
</comment>
<comment type="cofactor">
    <cofactor evidence="1">
        <name>Cu(2+)</name>
        <dbReference type="ChEBI" id="CHEBI:29036"/>
    </cofactor>
</comment>
<sequence>MKLYLPFLVGAILTTGSFAHQIHGILLVNGTESPEWKYVRDVAWMEGYTPENYPEPDSEFPKTPPQQDINHPDITCGRSAFDAAAKTETADVLAGSEVGFRVSWDGNGKYGVFWHPGPGQIYLSRAPNDELETYRGDGDWFKIAYGGPSGNNTWSLWGAHDFNFTIPKTTPPGKYLMRIEQFMPTPWSNYTQWYVNCAHVNIIGPGGGTPTGFAKFPGTYVVDDPGLKIPENQFVNGGYVPDDEMRALDYQTPGPAVWSD</sequence>
<keyword evidence="10" id="KW-1015">Disulfide bond</keyword>
<keyword evidence="8" id="KW-0186">Copper</keyword>
<keyword evidence="7" id="KW-0560">Oxidoreductase</keyword>
<evidence type="ECO:0000256" key="1">
    <source>
        <dbReference type="ARBA" id="ARBA00001973"/>
    </source>
</evidence>